<dbReference type="eggNOG" id="ENOG5032YXN">
    <property type="taxonomic scope" value="Bacteria"/>
</dbReference>
<dbReference type="EMBL" id="CP002480">
    <property type="protein sequence ID" value="ADW70195.1"/>
    <property type="molecule type" value="Genomic_DNA"/>
</dbReference>
<evidence type="ECO:0000313" key="1">
    <source>
        <dbReference type="EMBL" id="ADW70195.1"/>
    </source>
</evidence>
<sequence length="68" mass="7639">MLKLLNTKFLLAILAALAVIAGAAIYQRREAERRKQADIEFRQRVEAAKKKHNAAAGNEGKTWTTYIP</sequence>
<dbReference type="KEGG" id="acm:AciX9_3184"/>
<gene>
    <name evidence="1" type="ordered locus">AciX9_3184</name>
</gene>
<organism evidence="2">
    <name type="scientific">Granulicella tundricola (strain ATCC BAA-1859 / DSM 23138 / MP5ACTX9)</name>
    <dbReference type="NCBI Taxonomy" id="1198114"/>
    <lineage>
        <taxon>Bacteria</taxon>
        <taxon>Pseudomonadati</taxon>
        <taxon>Acidobacteriota</taxon>
        <taxon>Terriglobia</taxon>
        <taxon>Terriglobales</taxon>
        <taxon>Acidobacteriaceae</taxon>
        <taxon>Granulicella</taxon>
    </lineage>
</organism>
<dbReference type="STRING" id="1198114.AciX9_3184"/>
<dbReference type="Proteomes" id="UP000000343">
    <property type="component" value="Chromosome"/>
</dbReference>
<dbReference type="AlphaFoldDB" id="E8X1G0"/>
<name>E8X1G0_GRATM</name>
<accession>E8X1G0</accession>
<dbReference type="RefSeq" id="WP_013581507.1">
    <property type="nucleotide sequence ID" value="NC_015064.1"/>
</dbReference>
<dbReference type="HOGENOM" id="CLU_189062_0_0_0"/>
<keyword evidence="2" id="KW-1185">Reference proteome</keyword>
<dbReference type="PaxDb" id="1198114-AciX9_3184"/>
<evidence type="ECO:0000313" key="2">
    <source>
        <dbReference type="Proteomes" id="UP000000343"/>
    </source>
</evidence>
<protein>
    <submittedName>
        <fullName evidence="1">Uncharacterized protein</fullName>
    </submittedName>
</protein>
<reference evidence="2" key="1">
    <citation type="submission" date="2011-01" db="EMBL/GenBank/DDBJ databases">
        <title>Complete sequence of chromosome of Acidobacterium sp. MP5ACTX9.</title>
        <authorList>
            <consortium name="US DOE Joint Genome Institute"/>
            <person name="Lucas S."/>
            <person name="Copeland A."/>
            <person name="Lapidus A."/>
            <person name="Cheng J.-F."/>
            <person name="Goodwin L."/>
            <person name="Pitluck S."/>
            <person name="Teshima H."/>
            <person name="Detter J.C."/>
            <person name="Han C."/>
            <person name="Tapia R."/>
            <person name="Land M."/>
            <person name="Hauser L."/>
            <person name="Kyrpides N."/>
            <person name="Ivanova N."/>
            <person name="Ovchinnikova G."/>
            <person name="Pagani I."/>
            <person name="Rawat S.R."/>
            <person name="Mannisto M."/>
            <person name="Haggblom M.M."/>
            <person name="Woyke T."/>
        </authorList>
    </citation>
    <scope>NUCLEOTIDE SEQUENCE [LARGE SCALE GENOMIC DNA]</scope>
    <source>
        <strain evidence="2">MP5ACTX9</strain>
    </source>
</reference>
<proteinExistence type="predicted"/>